<dbReference type="InterPro" id="IPR029058">
    <property type="entry name" value="AB_hydrolase_fold"/>
</dbReference>
<dbReference type="RefSeq" id="WP_310773978.1">
    <property type="nucleotide sequence ID" value="NZ_CP134050.1"/>
</dbReference>
<accession>A0ABY9TBT3</accession>
<keyword evidence="3" id="KW-1185">Reference proteome</keyword>
<dbReference type="Gene3D" id="3.40.50.1820">
    <property type="entry name" value="alpha/beta hydrolase"/>
    <property type="match status" value="1"/>
</dbReference>
<keyword evidence="2" id="KW-0378">Hydrolase</keyword>
<dbReference type="InterPro" id="IPR000073">
    <property type="entry name" value="AB_hydrolase_1"/>
</dbReference>
<name>A0ABY9TBT3_BREBE</name>
<evidence type="ECO:0000313" key="3">
    <source>
        <dbReference type="Proteomes" id="UP001256827"/>
    </source>
</evidence>
<reference evidence="2 3" key="1">
    <citation type="submission" date="2023-09" db="EMBL/GenBank/DDBJ databases">
        <title>Complete Genome and Methylome dissection of Bacillus brevis NEB573 original source of BbsI restriction endonuclease.</title>
        <authorList>
            <person name="Fomenkov A."/>
            <person name="Roberts R.D."/>
        </authorList>
    </citation>
    <scope>NUCLEOTIDE SEQUENCE [LARGE SCALE GENOMIC DNA]</scope>
    <source>
        <strain evidence="2 3">NEB573</strain>
    </source>
</reference>
<gene>
    <name evidence="2" type="ORF">RGB73_15095</name>
</gene>
<evidence type="ECO:0000313" key="2">
    <source>
        <dbReference type="EMBL" id="WNC17573.1"/>
    </source>
</evidence>
<dbReference type="EMBL" id="CP134050">
    <property type="protein sequence ID" value="WNC17573.1"/>
    <property type="molecule type" value="Genomic_DNA"/>
</dbReference>
<dbReference type="Pfam" id="PF00561">
    <property type="entry name" value="Abhydrolase_1"/>
    <property type="match status" value="1"/>
</dbReference>
<dbReference type="GO" id="GO:0016787">
    <property type="term" value="F:hydrolase activity"/>
    <property type="evidence" value="ECO:0007669"/>
    <property type="project" value="UniProtKB-KW"/>
</dbReference>
<organism evidence="2 3">
    <name type="scientific">Brevibacillus brevis</name>
    <name type="common">Bacillus brevis</name>
    <dbReference type="NCBI Taxonomy" id="1393"/>
    <lineage>
        <taxon>Bacteria</taxon>
        <taxon>Bacillati</taxon>
        <taxon>Bacillota</taxon>
        <taxon>Bacilli</taxon>
        <taxon>Bacillales</taxon>
        <taxon>Paenibacillaceae</taxon>
        <taxon>Brevibacillus</taxon>
    </lineage>
</organism>
<feature type="domain" description="AB hydrolase-1" evidence="1">
    <location>
        <begin position="1"/>
        <end position="165"/>
    </location>
</feature>
<dbReference type="SUPFAM" id="SSF53474">
    <property type="entry name" value="alpha/beta-Hydrolases"/>
    <property type="match status" value="1"/>
</dbReference>
<proteinExistence type="predicted"/>
<dbReference type="Proteomes" id="UP001256827">
    <property type="component" value="Chromosome"/>
</dbReference>
<sequence length="188" mass="20902">MGSGEVIRYLSRYGSDRVSRLAILSGTAPFLQKTEDNPEGIEPSMYDQMVERRTQDRPKWFADNAPPFFGAGLPGISTSPERMQWGVQMCLQCSAKATIDCCEAVYQTDFRAEMTDIKLPTLIIHGDADQSAPVHLCGRKSSQLILDSRYIEYENGPHGLFITHADRLNADLLHFICGSSRMAAPASR</sequence>
<protein>
    <submittedName>
        <fullName evidence="2">Alpha/beta hydrolase</fullName>
    </submittedName>
</protein>
<evidence type="ECO:0000259" key="1">
    <source>
        <dbReference type="Pfam" id="PF00561"/>
    </source>
</evidence>